<sequence>MKAPRDDPLKDHAWMDTHEAYVNHAQNNEQEILFIGDDHVALLNNTQYYRQWFMPLHCSSFGIIGDKLEDVRWRVENGELDGNPMKMIVLSVGANDTMRSDEFLSSLTALTQIIREKQPDAKLFVMRLLPSGRERNARWKYVEEINERLEGALLETATVVDAPGDLLIEDRLETYMAYDYRHLTDQGYLRVFEPLYMAALDVLDMNDYETSARYSVANGLLPPMVHAAALLELWNYWRQAGGRRWRVENGELDGNPMKMIVLSVGANDTMRSDEFLSSLTALTQIIREKQPDAKLFVMRLLPSGRERNARWKYVEEINERLEGALLETATVVDAPGDLLIEDRLETYMAYDYRHLTDQGYLRVFEPLYMAALDVLDMNDYETSARYSVANGRQFV</sequence>
<dbReference type="InterPro" id="IPR013830">
    <property type="entry name" value="SGNH_hydro"/>
</dbReference>
<feature type="non-terminal residue" evidence="3">
    <location>
        <position position="1"/>
    </location>
</feature>
<feature type="domain" description="SGNH hydrolase-type esterase" evidence="2">
    <location>
        <begin position="61"/>
        <end position="188"/>
    </location>
</feature>
<dbReference type="SUPFAM" id="SSF52266">
    <property type="entry name" value="SGNH hydrolase"/>
    <property type="match status" value="2"/>
</dbReference>
<reference evidence="3" key="1">
    <citation type="submission" date="2023-06" db="EMBL/GenBank/DDBJ databases">
        <authorList>
            <person name="Delattre M."/>
        </authorList>
    </citation>
    <scope>NUCLEOTIDE SEQUENCE</scope>
    <source>
        <strain evidence="3">AF72</strain>
    </source>
</reference>
<name>A0AA36GGH8_9BILA</name>
<proteinExistence type="inferred from homology"/>
<dbReference type="AlphaFoldDB" id="A0AA36GGH8"/>
<accession>A0AA36GGH8</accession>
<dbReference type="PANTHER" id="PTHR11852">
    <property type="entry name" value="PLATELET-ACTIVATING FACTOR ACETYLHYDROLASE"/>
    <property type="match status" value="1"/>
</dbReference>
<dbReference type="InterPro" id="IPR036514">
    <property type="entry name" value="SGNH_hydro_sf"/>
</dbReference>
<dbReference type="Proteomes" id="UP001177023">
    <property type="component" value="Unassembled WGS sequence"/>
</dbReference>
<organism evidence="3 4">
    <name type="scientific">Mesorhabditis spiculigera</name>
    <dbReference type="NCBI Taxonomy" id="96644"/>
    <lineage>
        <taxon>Eukaryota</taxon>
        <taxon>Metazoa</taxon>
        <taxon>Ecdysozoa</taxon>
        <taxon>Nematoda</taxon>
        <taxon>Chromadorea</taxon>
        <taxon>Rhabditida</taxon>
        <taxon>Rhabditina</taxon>
        <taxon>Rhabditomorpha</taxon>
        <taxon>Rhabditoidea</taxon>
        <taxon>Rhabditidae</taxon>
        <taxon>Mesorhabditinae</taxon>
        <taxon>Mesorhabditis</taxon>
    </lineage>
</organism>
<evidence type="ECO:0000313" key="4">
    <source>
        <dbReference type="Proteomes" id="UP001177023"/>
    </source>
</evidence>
<protein>
    <recommendedName>
        <fullName evidence="2">SGNH hydrolase-type esterase domain-containing protein</fullName>
    </recommendedName>
</protein>
<dbReference type="EMBL" id="CATQJA010002690">
    <property type="protein sequence ID" value="CAJ0584286.1"/>
    <property type="molecule type" value="Genomic_DNA"/>
</dbReference>
<comment type="caution">
    <text evidence="3">The sequence shown here is derived from an EMBL/GenBank/DDBJ whole genome shotgun (WGS) entry which is preliminary data.</text>
</comment>
<evidence type="ECO:0000313" key="3">
    <source>
        <dbReference type="EMBL" id="CAJ0584286.1"/>
    </source>
</evidence>
<comment type="similarity">
    <text evidence="1">Belongs to the 'GDSL' lipolytic enzyme family. Platelet-activating factor acetylhydrolase IB beta/gamma subunits subfamily.</text>
</comment>
<evidence type="ECO:0000259" key="2">
    <source>
        <dbReference type="Pfam" id="PF13472"/>
    </source>
</evidence>
<gene>
    <name evidence="3" type="ORF">MSPICULIGERA_LOCUS22345</name>
</gene>
<dbReference type="Gene3D" id="3.40.50.1110">
    <property type="entry name" value="SGNH hydrolase"/>
    <property type="match status" value="2"/>
</dbReference>
<dbReference type="Pfam" id="PF13472">
    <property type="entry name" value="Lipase_GDSL_2"/>
    <property type="match status" value="2"/>
</dbReference>
<keyword evidence="4" id="KW-1185">Reference proteome</keyword>
<dbReference type="PANTHER" id="PTHR11852:SF0">
    <property type="entry name" value="PLATELET-ACTIVATING FACTOR ACETYLHYDROLASE IB SUBUNIT BETA HOMOLOG"/>
    <property type="match status" value="1"/>
</dbReference>
<feature type="domain" description="SGNH hydrolase-type esterase" evidence="2">
    <location>
        <begin position="243"/>
        <end position="360"/>
    </location>
</feature>
<evidence type="ECO:0000256" key="1">
    <source>
        <dbReference type="ARBA" id="ARBA00038184"/>
    </source>
</evidence>